<evidence type="ECO:0000256" key="8">
    <source>
        <dbReference type="SAM" id="Phobius"/>
    </source>
</evidence>
<dbReference type="PANTHER" id="PTHR33908">
    <property type="entry name" value="MANNOSYLTRANSFERASE YKCB-RELATED"/>
    <property type="match status" value="1"/>
</dbReference>
<feature type="transmembrane region" description="Helical" evidence="8">
    <location>
        <begin position="357"/>
        <end position="377"/>
    </location>
</feature>
<evidence type="ECO:0000256" key="4">
    <source>
        <dbReference type="ARBA" id="ARBA00022679"/>
    </source>
</evidence>
<feature type="transmembrane region" description="Helical" evidence="8">
    <location>
        <begin position="158"/>
        <end position="191"/>
    </location>
</feature>
<evidence type="ECO:0000313" key="11">
    <source>
        <dbReference type="Proteomes" id="UP000001603"/>
    </source>
</evidence>
<dbReference type="Pfam" id="PF02366">
    <property type="entry name" value="PMT"/>
    <property type="match status" value="1"/>
</dbReference>
<feature type="transmembrane region" description="Helical" evidence="8">
    <location>
        <begin position="111"/>
        <end position="131"/>
    </location>
</feature>
<proteinExistence type="predicted"/>
<sequence>MKQSRIYLWLALCVTMLIRLLSLGAYPLMDTTEARYGEMARIMVQTHNWLTPMFDYNVPFWGKPPLFAWLSALGIKVFGVSEFAVRFPHWLVGVAVLGLIACFARRIGVNALMSATILATTGIFAVSAGVVETDMSLTFAMTLSMVGFYLCWQDESKLWGYLGFVGLAIGLLAKGPLIIVLVGLAVMPWLIIQYGFKASFKQLWGRFPIIGGTILMLVIAVPWYVMAERATPGFLHYFLVGEYVDRFLDSGWKGDLYGTAHERARGTIWLYWILCALSWSIVLPFVLWAKRKVIKPINEKMKPIISFSICWLLSPLILFTFAGNILPAYVLPGIPALAILLASIISEKQFEANCFKFSTAVSPVILIGAVIYIHFYVGDIRSDKIIFEHANKALPTYYIGNRTFSGEYYSNGNAQLLKNDNSLEKLRKFQLVGIDKQVDPVIKLDNLNCQVEFTAPSKRSLFLCEN</sequence>
<protein>
    <recommendedName>
        <fullName evidence="9">ArnT-like N-terminal domain-containing protein</fullName>
    </recommendedName>
</protein>
<keyword evidence="6 8" id="KW-1133">Transmembrane helix</keyword>
<evidence type="ECO:0000256" key="5">
    <source>
        <dbReference type="ARBA" id="ARBA00022692"/>
    </source>
</evidence>
<feature type="transmembrane region" description="Helical" evidence="8">
    <location>
        <begin position="7"/>
        <end position="29"/>
    </location>
</feature>
<feature type="transmembrane region" description="Helical" evidence="8">
    <location>
        <begin position="203"/>
        <end position="225"/>
    </location>
</feature>
<dbReference type="GO" id="GO:0006493">
    <property type="term" value="P:protein O-linked glycosylation"/>
    <property type="evidence" value="ECO:0007669"/>
    <property type="project" value="InterPro"/>
</dbReference>
<feature type="transmembrane region" description="Helical" evidence="8">
    <location>
        <begin position="328"/>
        <end position="345"/>
    </location>
</feature>
<dbReference type="GO" id="GO:0009103">
    <property type="term" value="P:lipopolysaccharide biosynthetic process"/>
    <property type="evidence" value="ECO:0007669"/>
    <property type="project" value="UniProtKB-ARBA"/>
</dbReference>
<keyword evidence="4" id="KW-0808">Transferase</keyword>
<reference evidence="10 11" key="1">
    <citation type="journal article" date="2009" name="Proc. Natl. Acad. Sci. U.S.A.">
        <title>The genomic basis of trophic strategy in marine bacteria.</title>
        <authorList>
            <person name="Lauro F.M."/>
            <person name="McDougald D."/>
            <person name="Thomas T."/>
            <person name="Williams T.J."/>
            <person name="Egan S."/>
            <person name="Rice S."/>
            <person name="DeMaere M.Z."/>
            <person name="Ting L."/>
            <person name="Ertan H."/>
            <person name="Johnson J."/>
            <person name="Ferriera S."/>
            <person name="Lapidus A."/>
            <person name="Anderson I."/>
            <person name="Kyrpides N."/>
            <person name="Munk A.C."/>
            <person name="Detter C."/>
            <person name="Han C.S."/>
            <person name="Brown M.V."/>
            <person name="Robb F.T."/>
            <person name="Kjelleberg S."/>
            <person name="Cavicchioli R."/>
        </authorList>
    </citation>
    <scope>NUCLEOTIDE SEQUENCE [LARGE SCALE GENOMIC DNA]</scope>
    <source>
        <strain evidence="10 11">S14</strain>
    </source>
</reference>
<dbReference type="AlphaFoldDB" id="Q1ZN54"/>
<gene>
    <name evidence="10" type="ORF">VAS14_08430</name>
</gene>
<keyword evidence="2" id="KW-1003">Cell membrane</keyword>
<feature type="domain" description="ArnT-like N-terminal" evidence="9">
    <location>
        <begin position="29"/>
        <end position="238"/>
    </location>
</feature>
<dbReference type="Proteomes" id="UP000001603">
    <property type="component" value="Unassembled WGS sequence"/>
</dbReference>
<evidence type="ECO:0000256" key="1">
    <source>
        <dbReference type="ARBA" id="ARBA00004651"/>
    </source>
</evidence>
<organism evidence="10 11">
    <name type="scientific">Photobacterium angustum (strain S14 / CCUG 15956)</name>
    <name type="common">Vibrio sp. (strain S14 / CCUG 15956)</name>
    <dbReference type="NCBI Taxonomy" id="314292"/>
    <lineage>
        <taxon>Bacteria</taxon>
        <taxon>Pseudomonadati</taxon>
        <taxon>Pseudomonadota</taxon>
        <taxon>Gammaproteobacteria</taxon>
        <taxon>Vibrionales</taxon>
        <taxon>Vibrionaceae</taxon>
        <taxon>Photobacterium</taxon>
    </lineage>
</organism>
<dbReference type="HOGENOM" id="CLU_019200_5_2_6"/>
<dbReference type="GO" id="GO:0005886">
    <property type="term" value="C:plasma membrane"/>
    <property type="evidence" value="ECO:0007669"/>
    <property type="project" value="UniProtKB-SubCell"/>
</dbReference>
<dbReference type="GO" id="GO:0000030">
    <property type="term" value="F:mannosyltransferase activity"/>
    <property type="evidence" value="ECO:0007669"/>
    <property type="project" value="InterPro"/>
</dbReference>
<name>Q1ZN54_PHOAS</name>
<comment type="subcellular location">
    <subcellularLocation>
        <location evidence="1">Cell membrane</location>
        <topology evidence="1">Multi-pass membrane protein</topology>
    </subcellularLocation>
</comment>
<evidence type="ECO:0000313" key="10">
    <source>
        <dbReference type="EMBL" id="EAS63484.1"/>
    </source>
</evidence>
<comment type="caution">
    <text evidence="10">The sequence shown here is derived from an EMBL/GenBank/DDBJ whole genome shotgun (WGS) entry which is preliminary data.</text>
</comment>
<dbReference type="PANTHER" id="PTHR33908:SF3">
    <property type="entry name" value="UNDECAPRENYL PHOSPHATE-ALPHA-4-AMINO-4-DEOXY-L-ARABINOSE ARABINOSYL TRANSFERASE"/>
    <property type="match status" value="1"/>
</dbReference>
<keyword evidence="5 8" id="KW-0812">Transmembrane</keyword>
<keyword evidence="7 8" id="KW-0472">Membrane</keyword>
<feature type="transmembrane region" description="Helical" evidence="8">
    <location>
        <begin position="269"/>
        <end position="289"/>
    </location>
</feature>
<evidence type="ECO:0000256" key="7">
    <source>
        <dbReference type="ARBA" id="ARBA00023136"/>
    </source>
</evidence>
<evidence type="ECO:0000256" key="6">
    <source>
        <dbReference type="ARBA" id="ARBA00022989"/>
    </source>
</evidence>
<evidence type="ECO:0000256" key="2">
    <source>
        <dbReference type="ARBA" id="ARBA00022475"/>
    </source>
</evidence>
<keyword evidence="3" id="KW-0328">Glycosyltransferase</keyword>
<evidence type="ECO:0000259" key="9">
    <source>
        <dbReference type="Pfam" id="PF02366"/>
    </source>
</evidence>
<dbReference type="OrthoDB" id="9775035at2"/>
<dbReference type="EMBL" id="AAOJ01000006">
    <property type="protein sequence ID" value="EAS63484.1"/>
    <property type="molecule type" value="Genomic_DNA"/>
</dbReference>
<dbReference type="InterPro" id="IPR003342">
    <property type="entry name" value="ArnT-like_N"/>
</dbReference>
<dbReference type="InterPro" id="IPR050297">
    <property type="entry name" value="LipidA_mod_glycosyltrf_83"/>
</dbReference>
<dbReference type="GO" id="GO:0016763">
    <property type="term" value="F:pentosyltransferase activity"/>
    <property type="evidence" value="ECO:0007669"/>
    <property type="project" value="TreeGrafter"/>
</dbReference>
<dbReference type="eggNOG" id="COG1807">
    <property type="taxonomic scope" value="Bacteria"/>
</dbReference>
<evidence type="ECO:0000256" key="3">
    <source>
        <dbReference type="ARBA" id="ARBA00022676"/>
    </source>
</evidence>
<dbReference type="RefSeq" id="WP_005363699.1">
    <property type="nucleotide sequence ID" value="NZ_CH902599.1"/>
</dbReference>
<accession>Q1ZN54</accession>
<feature type="transmembrane region" description="Helical" evidence="8">
    <location>
        <begin position="301"/>
        <end position="322"/>
    </location>
</feature>
<feature type="transmembrane region" description="Helical" evidence="8">
    <location>
        <begin position="87"/>
        <end position="104"/>
    </location>
</feature>
<dbReference type="GO" id="GO:0010041">
    <property type="term" value="P:response to iron(III) ion"/>
    <property type="evidence" value="ECO:0007669"/>
    <property type="project" value="TreeGrafter"/>
</dbReference>